<evidence type="ECO:0000313" key="3">
    <source>
        <dbReference type="EMBL" id="GAA5814034.1"/>
    </source>
</evidence>
<dbReference type="SUPFAM" id="SSF56112">
    <property type="entry name" value="Protein kinase-like (PK-like)"/>
    <property type="match status" value="1"/>
</dbReference>
<organism evidence="3 4">
    <name type="scientific">Mucor flavus</name>
    <dbReference type="NCBI Taxonomy" id="439312"/>
    <lineage>
        <taxon>Eukaryota</taxon>
        <taxon>Fungi</taxon>
        <taxon>Fungi incertae sedis</taxon>
        <taxon>Mucoromycota</taxon>
        <taxon>Mucoromycotina</taxon>
        <taxon>Mucoromycetes</taxon>
        <taxon>Mucorales</taxon>
        <taxon>Mucorineae</taxon>
        <taxon>Mucoraceae</taxon>
        <taxon>Mucor</taxon>
    </lineage>
</organism>
<dbReference type="InterPro" id="IPR004147">
    <property type="entry name" value="ABC1_dom"/>
</dbReference>
<reference evidence="3 4" key="1">
    <citation type="submission" date="2024-04" db="EMBL/GenBank/DDBJ databases">
        <title>genome sequences of Mucor flavus KT1a and Helicostylum pulchrum KT1b strains isolated from the surface of a dry-aged beef.</title>
        <authorList>
            <person name="Toyotome T."/>
            <person name="Hosono M."/>
            <person name="Torimaru M."/>
            <person name="Fukuda K."/>
            <person name="Mikami N."/>
        </authorList>
    </citation>
    <scope>NUCLEOTIDE SEQUENCE [LARGE SCALE GENOMIC DNA]</scope>
    <source>
        <strain evidence="3 4">KT1a</strain>
    </source>
</reference>
<gene>
    <name evidence="3" type="ORF">MFLAVUS_007524</name>
</gene>
<keyword evidence="4" id="KW-1185">Reference proteome</keyword>
<evidence type="ECO:0000259" key="2">
    <source>
        <dbReference type="Pfam" id="PF03109"/>
    </source>
</evidence>
<name>A0ABP9Z4K7_9FUNG</name>
<evidence type="ECO:0000313" key="4">
    <source>
        <dbReference type="Proteomes" id="UP001473302"/>
    </source>
</evidence>
<evidence type="ECO:0000256" key="1">
    <source>
        <dbReference type="ARBA" id="ARBA00009670"/>
    </source>
</evidence>
<dbReference type="InterPro" id="IPR044095">
    <property type="entry name" value="ADCK2_dom"/>
</dbReference>
<dbReference type="EMBL" id="BAABUK010000019">
    <property type="protein sequence ID" value="GAA5814034.1"/>
    <property type="molecule type" value="Genomic_DNA"/>
</dbReference>
<dbReference type="CDD" id="cd13971">
    <property type="entry name" value="ADCK2-like"/>
    <property type="match status" value="1"/>
</dbReference>
<comment type="similarity">
    <text evidence="1">Belongs to the protein kinase superfamily. ADCK protein kinase family.</text>
</comment>
<dbReference type="PANTHER" id="PTHR45890:SF1">
    <property type="entry name" value="AARF DOMAIN CONTAINING KINASE 2"/>
    <property type="match status" value="1"/>
</dbReference>
<proteinExistence type="inferred from homology"/>
<protein>
    <recommendedName>
        <fullName evidence="2">ABC1 atypical kinase-like domain-containing protein</fullName>
    </recommendedName>
</protein>
<dbReference type="PANTHER" id="PTHR45890">
    <property type="entry name" value="AARF DOMAIN CONTAINING KINASE 2 (PREDICTED)"/>
    <property type="match status" value="1"/>
</dbReference>
<feature type="domain" description="ABC1 atypical kinase-like" evidence="2">
    <location>
        <begin position="269"/>
        <end position="424"/>
    </location>
</feature>
<accession>A0ABP9Z4K7</accession>
<sequence>MHRILLKKSLKAPCFHTLKYPLKTTLRVTKHMYSKPVIPLYCALGFRHVDKNKAIRIGSEKAPATPSQIELVESQQVSNYKLVRIAQSIIRFIDQWVLEPILTLRRFAHILVLFIPVAVTVPIVFFGQKVDKEDTTGTLWWYDFLATQMERAGPTFIKLAQWVASRTDLFPLALCARLSKLHSNVDPHPFSYTKKVIEEAFGRPLDQVFTELDPVPLGVGAIAQVYKARLRPDVLLNHSQEKFTSNKNIMTSDSVQVLDKEGKPIVLHTAVAIKVLHPKARQIVQRDLIIMRYCAKLLTLIPTMHWLSLPDEVRVFGEMMKEQLDLRGEADNLRRFNKDFKGYYNVKFPKPLAAFSTKDMLLEEHEKGIPLDIFLKQASWAREHDIEGVFDHKIADIGLNAFLHMLIFYNFVHADLHPGNIIVEFYKPSAYHPLRLAWSKLIGNELVDDGELAVTRILAVKEDADKLQKELEALDKEGYSPRLVFIDTGLVNELNEVNRRNFLDLFQAIARFDGYRTGELMVERCKSPELVIHPDVFALRMQNLILGLKQNTFHLGAVKIGNLLHETMNMVRSHHVRLEGDFVNIVVSIMLLEGIGRQLNPDLDLLKNALPVLRDYSIKEGGKVALENIKYPQANGHWIKVWIFLELRNYLGRNTRDEEWLQLW</sequence>
<dbReference type="InterPro" id="IPR011009">
    <property type="entry name" value="Kinase-like_dom_sf"/>
</dbReference>
<dbReference type="Proteomes" id="UP001473302">
    <property type="component" value="Unassembled WGS sequence"/>
</dbReference>
<dbReference type="Pfam" id="PF03109">
    <property type="entry name" value="ABC1"/>
    <property type="match status" value="2"/>
</dbReference>
<dbReference type="InterPro" id="IPR052402">
    <property type="entry name" value="ADCK_kinase"/>
</dbReference>
<feature type="domain" description="ABC1 atypical kinase-like" evidence="2">
    <location>
        <begin position="180"/>
        <end position="231"/>
    </location>
</feature>
<comment type="caution">
    <text evidence="3">The sequence shown here is derived from an EMBL/GenBank/DDBJ whole genome shotgun (WGS) entry which is preliminary data.</text>
</comment>